<reference evidence="1 2" key="1">
    <citation type="journal article" date="2015" name="BMC Genomics">
        <title>Genome mining reveals unlocked bioactive potential of marine Gram-negative bacteria.</title>
        <authorList>
            <person name="Machado H."/>
            <person name="Sonnenschein E.C."/>
            <person name="Melchiorsen J."/>
            <person name="Gram L."/>
        </authorList>
    </citation>
    <scope>NUCLEOTIDE SEQUENCE [LARGE SCALE GENOMIC DNA]</scope>
    <source>
        <strain evidence="1 2">S2471</strain>
    </source>
</reference>
<dbReference type="EMBL" id="JXYA01000031">
    <property type="protein sequence ID" value="KJZ07994.1"/>
    <property type="molecule type" value="Genomic_DNA"/>
</dbReference>
<dbReference type="Proteomes" id="UP000033452">
    <property type="component" value="Unassembled WGS sequence"/>
</dbReference>
<comment type="caution">
    <text evidence="1">The sequence shown here is derived from an EMBL/GenBank/DDBJ whole genome shotgun (WGS) entry which is preliminary data.</text>
</comment>
<dbReference type="PATRIC" id="fig|43658.5.peg.3006"/>
<keyword evidence="2" id="KW-1185">Reference proteome</keyword>
<proteinExistence type="predicted"/>
<gene>
    <name evidence="1" type="ORF">TW77_14215</name>
</gene>
<evidence type="ECO:0000313" key="2">
    <source>
        <dbReference type="Proteomes" id="UP000033452"/>
    </source>
</evidence>
<sequence>MKATTKQFGLRLSVKSKKLKQLNGVSLSHKQLAEIYGGTTSDGDQPKQMQLQILSLQYC</sequence>
<dbReference type="AlphaFoldDB" id="A0A0F4QL15"/>
<accession>A0A0F4QL15</accession>
<evidence type="ECO:0000313" key="1">
    <source>
        <dbReference type="EMBL" id="KJZ07994.1"/>
    </source>
</evidence>
<organism evidence="1 2">
    <name type="scientific">Pseudoalteromonas rubra</name>
    <dbReference type="NCBI Taxonomy" id="43658"/>
    <lineage>
        <taxon>Bacteria</taxon>
        <taxon>Pseudomonadati</taxon>
        <taxon>Pseudomonadota</taxon>
        <taxon>Gammaproteobacteria</taxon>
        <taxon>Alteromonadales</taxon>
        <taxon>Pseudoalteromonadaceae</taxon>
        <taxon>Pseudoalteromonas</taxon>
    </lineage>
</organism>
<protein>
    <submittedName>
        <fullName evidence="1">Uncharacterized protein</fullName>
    </submittedName>
</protein>
<name>A0A0F4QL15_9GAMM</name>